<name>A0A5K0ZGJ9_9MAGN</name>
<dbReference type="Gramene" id="NC14G0010810.1">
    <property type="protein sequence ID" value="NC14G0010810.1:cds"/>
    <property type="gene ID" value="NC14G0010810"/>
</dbReference>
<dbReference type="CDD" id="cd00018">
    <property type="entry name" value="AP2"/>
    <property type="match status" value="1"/>
</dbReference>
<dbReference type="Pfam" id="PF02362">
    <property type="entry name" value="B3"/>
    <property type="match status" value="1"/>
</dbReference>
<dbReference type="InterPro" id="IPR044800">
    <property type="entry name" value="LEC2-like"/>
</dbReference>
<dbReference type="AlphaFoldDB" id="A0A5K0ZGJ9"/>
<sequence length="292" mass="32726">MKRNKECWSRGGVEEIPFLFHGANNDTTTTGNNAVFVTPAGKLPSSRYKGVVPQPNGKWGAQIYEQHQRVWLGTFRKEVEAAVAYDVAALKYRGGEAVTNFRIVWEDQHQTAFLEAHSKEEIIDMLRKNTYHEELAAAKENAAGSCPSSAWAGREFRLRFMEKEALFDKVLTPSDVGKLNRLVIPKQYAEACFPQLLNGGSDSLLLGFEDEGGRVWRIKYSFWNSSQSYVLTRGWRGFVKEKGLQAGDVITFSRSIAGPDQNLYHITSKHAGGGDSDCSTSHEELLQYATQH</sequence>
<dbReference type="SUPFAM" id="SSF54171">
    <property type="entry name" value="DNA-binding domain"/>
    <property type="match status" value="1"/>
</dbReference>
<dbReference type="PANTHER" id="PTHR31140">
    <property type="entry name" value="B3 DOMAIN-CONTAINING TRANSCRIPTION FACTOR ABI3"/>
    <property type="match status" value="1"/>
</dbReference>
<evidence type="ECO:0000259" key="6">
    <source>
        <dbReference type="PROSITE" id="PS50863"/>
    </source>
</evidence>
<evidence type="ECO:0000313" key="8">
    <source>
        <dbReference type="EMBL" id="VVV88546.1"/>
    </source>
</evidence>
<keyword evidence="5" id="KW-0539">Nucleus</keyword>
<evidence type="ECO:0000256" key="2">
    <source>
        <dbReference type="ARBA" id="ARBA00023015"/>
    </source>
</evidence>
<organism evidence="8">
    <name type="scientific">Nymphaea colorata</name>
    <name type="common">pocket water lily</name>
    <dbReference type="NCBI Taxonomy" id="210225"/>
    <lineage>
        <taxon>Eukaryota</taxon>
        <taxon>Viridiplantae</taxon>
        <taxon>Streptophyta</taxon>
        <taxon>Embryophyta</taxon>
        <taxon>Tracheophyta</taxon>
        <taxon>Spermatophyta</taxon>
        <taxon>Magnoliopsida</taxon>
        <taxon>Nymphaeales</taxon>
        <taxon>Nymphaeaceae</taxon>
        <taxon>Nymphaea</taxon>
    </lineage>
</organism>
<feature type="domain" description="TF-B3" evidence="6">
    <location>
        <begin position="167"/>
        <end position="270"/>
    </location>
</feature>
<reference evidence="8" key="1">
    <citation type="submission" date="2019-09" db="EMBL/GenBank/DDBJ databases">
        <authorList>
            <person name="Zhang L."/>
        </authorList>
    </citation>
    <scope>NUCLEOTIDE SEQUENCE</scope>
</reference>
<dbReference type="InterPro" id="IPR036955">
    <property type="entry name" value="AP2/ERF_dom_sf"/>
</dbReference>
<dbReference type="EMBL" id="LR721779">
    <property type="protein sequence ID" value="VVV88546.1"/>
    <property type="molecule type" value="Genomic_DNA"/>
</dbReference>
<dbReference type="PANTHER" id="PTHR31140:SF139">
    <property type="entry name" value="B3 DOMAIN-CONTAINING PROTEIN OS02G0455900-RELATED"/>
    <property type="match status" value="1"/>
</dbReference>
<dbReference type="FunFam" id="3.30.730.10:FF:000008">
    <property type="entry name" value="AP2 domain-containing protein RAP2.8"/>
    <property type="match status" value="1"/>
</dbReference>
<dbReference type="GO" id="GO:0003700">
    <property type="term" value="F:DNA-binding transcription factor activity"/>
    <property type="evidence" value="ECO:0007669"/>
    <property type="project" value="InterPro"/>
</dbReference>
<dbReference type="OrthoDB" id="2020802at2759"/>
<dbReference type="InterPro" id="IPR015300">
    <property type="entry name" value="DNA-bd_pseudobarrel_sf"/>
</dbReference>
<dbReference type="GO" id="GO:0005634">
    <property type="term" value="C:nucleus"/>
    <property type="evidence" value="ECO:0007669"/>
    <property type="project" value="UniProtKB-SubCell"/>
</dbReference>
<feature type="domain" description="AP2/ERF" evidence="7">
    <location>
        <begin position="47"/>
        <end position="102"/>
    </location>
</feature>
<evidence type="ECO:0000256" key="5">
    <source>
        <dbReference type="ARBA" id="ARBA00023242"/>
    </source>
</evidence>
<dbReference type="GO" id="GO:0003677">
    <property type="term" value="F:DNA binding"/>
    <property type="evidence" value="ECO:0007669"/>
    <property type="project" value="UniProtKB-KW"/>
</dbReference>
<gene>
    <name evidence="8" type="ORF">NYM_LOCUS10555</name>
</gene>
<accession>A0A5K0ZGJ9</accession>
<evidence type="ECO:0008006" key="9">
    <source>
        <dbReference type="Google" id="ProtNLM"/>
    </source>
</evidence>
<evidence type="ECO:0000256" key="3">
    <source>
        <dbReference type="ARBA" id="ARBA00023125"/>
    </source>
</evidence>
<dbReference type="SMART" id="SM01019">
    <property type="entry name" value="B3"/>
    <property type="match status" value="1"/>
</dbReference>
<dbReference type="PROSITE" id="PS51032">
    <property type="entry name" value="AP2_ERF"/>
    <property type="match status" value="1"/>
</dbReference>
<dbReference type="SUPFAM" id="SSF101936">
    <property type="entry name" value="DNA-binding pseudobarrel domain"/>
    <property type="match status" value="1"/>
</dbReference>
<protein>
    <recommendedName>
        <fullName evidence="9">TF-B3 domain-containing protein</fullName>
    </recommendedName>
</protein>
<evidence type="ECO:0000259" key="7">
    <source>
        <dbReference type="PROSITE" id="PS51032"/>
    </source>
</evidence>
<evidence type="ECO:0000256" key="4">
    <source>
        <dbReference type="ARBA" id="ARBA00023163"/>
    </source>
</evidence>
<dbReference type="PROSITE" id="PS50863">
    <property type="entry name" value="B3"/>
    <property type="match status" value="1"/>
</dbReference>
<comment type="subcellular location">
    <subcellularLocation>
        <location evidence="1">Nucleus</location>
    </subcellularLocation>
</comment>
<keyword evidence="3" id="KW-0238">DNA-binding</keyword>
<dbReference type="InterPro" id="IPR001471">
    <property type="entry name" value="AP2/ERF_dom"/>
</dbReference>
<evidence type="ECO:0000256" key="1">
    <source>
        <dbReference type="ARBA" id="ARBA00004123"/>
    </source>
</evidence>
<dbReference type="Gene3D" id="3.30.730.10">
    <property type="entry name" value="AP2/ERF domain"/>
    <property type="match status" value="1"/>
</dbReference>
<dbReference type="Gene3D" id="2.40.330.10">
    <property type="entry name" value="DNA-binding pseudobarrel domain"/>
    <property type="match status" value="1"/>
</dbReference>
<dbReference type="InterPro" id="IPR016177">
    <property type="entry name" value="DNA-bd_dom_sf"/>
</dbReference>
<keyword evidence="2" id="KW-0805">Transcription regulation</keyword>
<proteinExistence type="predicted"/>
<keyword evidence="4" id="KW-0804">Transcription</keyword>
<dbReference type="OMA" id="ATGSNCK"/>
<dbReference type="CDD" id="cd10017">
    <property type="entry name" value="B3_DNA"/>
    <property type="match status" value="1"/>
</dbReference>
<dbReference type="SMART" id="SM00380">
    <property type="entry name" value="AP2"/>
    <property type="match status" value="1"/>
</dbReference>
<dbReference type="InterPro" id="IPR003340">
    <property type="entry name" value="B3_DNA-bd"/>
</dbReference>